<dbReference type="SMART" id="SM00220">
    <property type="entry name" value="S_TKc"/>
    <property type="match status" value="1"/>
</dbReference>
<dbReference type="PROSITE" id="PS00108">
    <property type="entry name" value="PROTEIN_KINASE_ST"/>
    <property type="match status" value="1"/>
</dbReference>
<keyword evidence="3" id="KW-0808">Transferase</keyword>
<keyword evidence="2" id="KW-0723">Serine/threonine-protein kinase</keyword>
<feature type="domain" description="Protein kinase" evidence="10">
    <location>
        <begin position="1330"/>
        <end position="1676"/>
    </location>
</feature>
<reference evidence="12" key="1">
    <citation type="submission" date="2020-05" db="EMBL/GenBank/DDBJ databases">
        <title>Phylogenomic resolution of chytrid fungi.</title>
        <authorList>
            <person name="Stajich J.E."/>
            <person name="Amses K."/>
            <person name="Simmons R."/>
            <person name="Seto K."/>
            <person name="Myers J."/>
            <person name="Bonds A."/>
            <person name="Quandt C.A."/>
            <person name="Barry K."/>
            <person name="Liu P."/>
            <person name="Grigoriev I."/>
            <person name="Longcore J.E."/>
            <person name="James T.Y."/>
        </authorList>
    </citation>
    <scope>NUCLEOTIDE SEQUENCE</scope>
    <source>
        <strain evidence="12">JEL0476</strain>
    </source>
</reference>
<dbReference type="Gene3D" id="1.10.510.10">
    <property type="entry name" value="Transferase(Phosphotransferase) domain 1"/>
    <property type="match status" value="2"/>
</dbReference>
<dbReference type="InterPro" id="IPR050236">
    <property type="entry name" value="Ser_Thr_kinase_AGC"/>
</dbReference>
<accession>A0AAD5U879</accession>
<comment type="caution">
    <text evidence="12">The sequence shown here is derived from an EMBL/GenBank/DDBJ whole genome shotgun (WGS) entry which is preliminary data.</text>
</comment>
<dbReference type="EMBL" id="JADGJW010000082">
    <property type="protein sequence ID" value="KAJ3224760.1"/>
    <property type="molecule type" value="Genomic_DNA"/>
</dbReference>
<dbReference type="Gene3D" id="3.30.200.20">
    <property type="entry name" value="Phosphorylase Kinase, domain 1"/>
    <property type="match status" value="2"/>
</dbReference>
<evidence type="ECO:0000256" key="5">
    <source>
        <dbReference type="ARBA" id="ARBA00022777"/>
    </source>
</evidence>
<gene>
    <name evidence="12" type="ORF">HK099_007945</name>
</gene>
<dbReference type="InterPro" id="IPR008271">
    <property type="entry name" value="Ser/Thr_kinase_AS"/>
</dbReference>
<dbReference type="InterPro" id="IPR011009">
    <property type="entry name" value="Kinase-like_dom_sf"/>
</dbReference>
<feature type="compositionally biased region" description="Low complexity" evidence="9">
    <location>
        <begin position="1065"/>
        <end position="1075"/>
    </location>
</feature>
<organism evidence="12 13">
    <name type="scientific">Clydaea vesicula</name>
    <dbReference type="NCBI Taxonomy" id="447962"/>
    <lineage>
        <taxon>Eukaryota</taxon>
        <taxon>Fungi</taxon>
        <taxon>Fungi incertae sedis</taxon>
        <taxon>Chytridiomycota</taxon>
        <taxon>Chytridiomycota incertae sedis</taxon>
        <taxon>Chytridiomycetes</taxon>
        <taxon>Lobulomycetales</taxon>
        <taxon>Lobulomycetaceae</taxon>
        <taxon>Clydaea</taxon>
    </lineage>
</organism>
<evidence type="ECO:0000256" key="7">
    <source>
        <dbReference type="ARBA" id="ARBA00047899"/>
    </source>
</evidence>
<dbReference type="GO" id="GO:0005524">
    <property type="term" value="F:ATP binding"/>
    <property type="evidence" value="ECO:0007669"/>
    <property type="project" value="UniProtKB-KW"/>
</dbReference>
<dbReference type="InterPro" id="IPR000961">
    <property type="entry name" value="AGC-kinase_C"/>
</dbReference>
<evidence type="ECO:0000259" key="11">
    <source>
        <dbReference type="PROSITE" id="PS51285"/>
    </source>
</evidence>
<keyword evidence="5" id="KW-0418">Kinase</keyword>
<protein>
    <recommendedName>
        <fullName evidence="1">non-specific serine/threonine protein kinase</fullName>
        <ecNumber evidence="1">2.7.11.1</ecNumber>
    </recommendedName>
</protein>
<dbReference type="PANTHER" id="PTHR24356:SF1">
    <property type="entry name" value="SERINE_THREONINE-PROTEIN KINASE GREATWALL"/>
    <property type="match status" value="1"/>
</dbReference>
<dbReference type="InterPro" id="IPR000719">
    <property type="entry name" value="Prot_kinase_dom"/>
</dbReference>
<dbReference type="CDD" id="cd05579">
    <property type="entry name" value="STKc_MAST_like"/>
    <property type="match status" value="1"/>
</dbReference>
<feature type="domain" description="AGC-kinase C-terminal" evidence="11">
    <location>
        <begin position="1677"/>
        <end position="1727"/>
    </location>
</feature>
<dbReference type="GO" id="GO:0004674">
    <property type="term" value="F:protein serine/threonine kinase activity"/>
    <property type="evidence" value="ECO:0007669"/>
    <property type="project" value="UniProtKB-KW"/>
</dbReference>
<name>A0AAD5U879_9FUNG</name>
<evidence type="ECO:0000313" key="13">
    <source>
        <dbReference type="Proteomes" id="UP001211065"/>
    </source>
</evidence>
<proteinExistence type="predicted"/>
<evidence type="ECO:0000256" key="2">
    <source>
        <dbReference type="ARBA" id="ARBA00022527"/>
    </source>
</evidence>
<feature type="region of interest" description="Disordered" evidence="9">
    <location>
        <begin position="1050"/>
        <end position="1075"/>
    </location>
</feature>
<dbReference type="Pfam" id="PF00069">
    <property type="entry name" value="Pkinase"/>
    <property type="match status" value="2"/>
</dbReference>
<feature type="region of interest" description="Disordered" evidence="9">
    <location>
        <begin position="1204"/>
        <end position="1242"/>
    </location>
</feature>
<comment type="catalytic activity">
    <reaction evidence="8">
        <text>L-seryl-[protein] + ATP = O-phospho-L-seryl-[protein] + ADP + H(+)</text>
        <dbReference type="Rhea" id="RHEA:17989"/>
        <dbReference type="Rhea" id="RHEA-COMP:9863"/>
        <dbReference type="Rhea" id="RHEA-COMP:11604"/>
        <dbReference type="ChEBI" id="CHEBI:15378"/>
        <dbReference type="ChEBI" id="CHEBI:29999"/>
        <dbReference type="ChEBI" id="CHEBI:30616"/>
        <dbReference type="ChEBI" id="CHEBI:83421"/>
        <dbReference type="ChEBI" id="CHEBI:456216"/>
        <dbReference type="EC" id="2.7.11.1"/>
    </reaction>
</comment>
<keyword evidence="13" id="KW-1185">Reference proteome</keyword>
<dbReference type="FunFam" id="3.30.200.20:FF:000550">
    <property type="entry name" value="Serine/threonine-protein kinase greatwall"/>
    <property type="match status" value="1"/>
</dbReference>
<evidence type="ECO:0000256" key="1">
    <source>
        <dbReference type="ARBA" id="ARBA00012513"/>
    </source>
</evidence>
<dbReference type="EC" id="2.7.11.1" evidence="1"/>
<evidence type="ECO:0000256" key="6">
    <source>
        <dbReference type="ARBA" id="ARBA00022840"/>
    </source>
</evidence>
<dbReference type="GO" id="GO:0005634">
    <property type="term" value="C:nucleus"/>
    <property type="evidence" value="ECO:0007669"/>
    <property type="project" value="TreeGrafter"/>
</dbReference>
<dbReference type="Proteomes" id="UP001211065">
    <property type="component" value="Unassembled WGS sequence"/>
</dbReference>
<dbReference type="PROSITE" id="PS50011">
    <property type="entry name" value="PROTEIN_KINASE_DOM"/>
    <property type="match status" value="1"/>
</dbReference>
<sequence length="1894" mass="211752">MAEFDNELSLDISLSNQSTASTRRPLSFINTSSLALSSISILSSSKPKELEGKFLGSSSRRYSAAGSLASPSILNETATSPFDYLKDPTQQGIDRSVYQKSDSNHQLNKLNLELVIGNENIDSSTEFLVSNSRALYNEVGAYSKSEEYNRHNMLISSNKNTDFNLDHLKLRENECVKLISANVEMTEKQLRGESFSKKSSLFVSQISILEQQHLNKQQSVNYSATRSPVNSISKLSIIPTNSLIGNGPNSPSSPLKRLIMTPTTPNSFNIMPSSQSINQNISLLQVNSNMQDGKISKSLTISSTLKEEDIFGNEVSENDLSKVFGHPTNLNVVDEKSAAFFDIKNTLIQQLTQMKERADIGLKYILNVKSNIEKIERLENTLYTSSNTISNIKLNQEVGGFKSEDKTTVKKNTSEIVVENVLSRSSNHDRLNRNSSLSAKQRNYLSKNNYGDVKKATIKSENATENASVNSNDAFKLTEFNRGSIDFSAPKYLLHSSSWPPFIFASNHDVLITRIECLAREILETPVKAMINSSVAVDFMKTLQELMEQQRRLVVNNGDAEDLLAKITFLVAPVSRLAESLNEYYRNVAIEELESVKRSNLNLSAIITSPVCKIANEIGEGNSSYQYFAKEASKCKLQPTSKEDGICKISNEKPLTDNEGELKCTSLPNLSPNRTSRMSEFQFKKSESKGGVSRNVCDRSHVIDVKVSSSEPELKRVAKISETDAKFSNAILLKAISQPVSDSIAVSDTSILSNATNESNKILNIKENTYNFSEISNKHQNFNEAPVSGKLTSNRFSLSNPVISRQTHSTTATSLNREFKRNSIVNVRNSTTSVFQKSIEKWGWSSGRNSAVEESKLSKCEKGVSLSVPNMAYESSSRTKKGEKSSIFKVIKQAFQNNKKHDGISCNNTTASVDCNLNKNYIDTNEEVDKRLSSVLSSRNPVNFQNENIFELNATTSLEQIATTTKLQNVDTFILQQQTNILPQSMLCRICEEKIWADVIEEHSKLCSVKKEMTIKIYNIDLVLKKYITGLVRIREDISDLKVGTSITTGCTSSTSSDVSERNSSDTGSFSRSGSSTLKKILDSFLKESLKIELLNDDLDKKNFERDLLKAFKRLEKMKKLSEELSSKFSFEKQILSIIKKLLSAAEQKCTTYTIYNEKVKKLENEFSLNQNTHNLDINNSNSKPHLPSSQLEVGLNYIDKLGNSQQSQNQSSSSFYNTSHQDNNKKSFRVKRATSSNSVLSDKEEVQSVSASISSVGTNSGLKFRERLISSSNSVTNSLPSKTKPISLFSAFLRATNHRRTPSVQSFNSSESGNMNKKKQALPVSITDFELVKPISRGAFGKVYLARKCTTKDLYAIKILRKDDMIRKNMVSHVLAERKVLSFSNNPFVVKLFYAFHNLENLYLVMEYLIGGDLSSVLGALGVFEEDMCRTYAAEVALALDYLHGNGIVHRDLKPDNMLLTKDGHIKLTDFGLSRIIVPEQESSLNESPEEMLTHLDQISKKYSIGRRNTSITNRKTSVPSSYSSPLKDSLFSTSGRNDTVRHQLIESNEYSISPDSVTIKRKQSRKMNGSNKAILGTPDYLAPELLLGLDHGPAVDWWALGICIFEWLIGYPPFMDESPEKIFSNILSHVMAFVDIEWPSEGMSVFARELITKLLNHEPKLRLRAEGVKKDLFFVGLDWNNLRDQAAPFIPAPADNLDTSYFDSNKKYLLLNVTFHFPLARNERADIQRYSSLNGHLSSVAEFDKNSESEFSLDDPSFKRSILRTEEPITEGRGKVEFKDKTSSQNVASENKDSTFFLVKPNNPLNDILKNPGHLIKEISNENINLAGSVSKGDIKETVYQHGARLRRGMSALSIDTPFQEFSYTNVHVLGDANYKIKLETTLGTPNTNDSK</sequence>
<keyword evidence="6" id="KW-0067">ATP-binding</keyword>
<comment type="catalytic activity">
    <reaction evidence="7">
        <text>L-threonyl-[protein] + ATP = O-phospho-L-threonyl-[protein] + ADP + H(+)</text>
        <dbReference type="Rhea" id="RHEA:46608"/>
        <dbReference type="Rhea" id="RHEA-COMP:11060"/>
        <dbReference type="Rhea" id="RHEA-COMP:11605"/>
        <dbReference type="ChEBI" id="CHEBI:15378"/>
        <dbReference type="ChEBI" id="CHEBI:30013"/>
        <dbReference type="ChEBI" id="CHEBI:30616"/>
        <dbReference type="ChEBI" id="CHEBI:61977"/>
        <dbReference type="ChEBI" id="CHEBI:456216"/>
        <dbReference type="EC" id="2.7.11.1"/>
    </reaction>
</comment>
<feature type="compositionally biased region" description="Low complexity" evidence="9">
    <location>
        <begin position="1204"/>
        <end position="1215"/>
    </location>
</feature>
<dbReference type="PROSITE" id="PS51285">
    <property type="entry name" value="AGC_KINASE_CTER"/>
    <property type="match status" value="1"/>
</dbReference>
<evidence type="ECO:0000256" key="8">
    <source>
        <dbReference type="ARBA" id="ARBA00048679"/>
    </source>
</evidence>
<evidence type="ECO:0000256" key="4">
    <source>
        <dbReference type="ARBA" id="ARBA00022741"/>
    </source>
</evidence>
<dbReference type="GO" id="GO:0035556">
    <property type="term" value="P:intracellular signal transduction"/>
    <property type="evidence" value="ECO:0007669"/>
    <property type="project" value="TreeGrafter"/>
</dbReference>
<keyword evidence="4" id="KW-0547">Nucleotide-binding</keyword>
<evidence type="ECO:0000256" key="3">
    <source>
        <dbReference type="ARBA" id="ARBA00022679"/>
    </source>
</evidence>
<evidence type="ECO:0000256" key="9">
    <source>
        <dbReference type="SAM" id="MobiDB-lite"/>
    </source>
</evidence>
<evidence type="ECO:0000259" key="10">
    <source>
        <dbReference type="PROSITE" id="PS50011"/>
    </source>
</evidence>
<dbReference type="PANTHER" id="PTHR24356">
    <property type="entry name" value="SERINE/THREONINE-PROTEIN KINASE"/>
    <property type="match status" value="1"/>
</dbReference>
<evidence type="ECO:0000313" key="12">
    <source>
        <dbReference type="EMBL" id="KAJ3224760.1"/>
    </source>
</evidence>
<dbReference type="SUPFAM" id="SSF56112">
    <property type="entry name" value="Protein kinase-like (PK-like)"/>
    <property type="match status" value="1"/>
</dbReference>